<organism evidence="1 2">
    <name type="scientific">Streptomyces sp. 900105245</name>
    <dbReference type="NCBI Taxonomy" id="3154379"/>
    <lineage>
        <taxon>Bacteria</taxon>
        <taxon>Bacillati</taxon>
        <taxon>Actinomycetota</taxon>
        <taxon>Actinomycetes</taxon>
        <taxon>Kitasatosporales</taxon>
        <taxon>Streptomycetaceae</taxon>
        <taxon>Streptomyces</taxon>
    </lineage>
</organism>
<dbReference type="EMBL" id="JBEPAZ010000034">
    <property type="protein sequence ID" value="MER6431922.1"/>
    <property type="molecule type" value="Genomic_DNA"/>
</dbReference>
<dbReference type="RefSeq" id="WP_352064856.1">
    <property type="nucleotide sequence ID" value="NZ_JBEPAZ010000034.1"/>
</dbReference>
<evidence type="ECO:0000313" key="1">
    <source>
        <dbReference type="EMBL" id="MER6431922.1"/>
    </source>
</evidence>
<reference evidence="1 2" key="1">
    <citation type="submission" date="2024-06" db="EMBL/GenBank/DDBJ databases">
        <title>The Natural Products Discovery Center: Release of the First 8490 Sequenced Strains for Exploring Actinobacteria Biosynthetic Diversity.</title>
        <authorList>
            <person name="Kalkreuter E."/>
            <person name="Kautsar S.A."/>
            <person name="Yang D."/>
            <person name="Bader C.D."/>
            <person name="Teijaro C.N."/>
            <person name="Fluegel L."/>
            <person name="Davis C.M."/>
            <person name="Simpson J.R."/>
            <person name="Lauterbach L."/>
            <person name="Steele A.D."/>
            <person name="Gui C."/>
            <person name="Meng S."/>
            <person name="Li G."/>
            <person name="Viehrig K."/>
            <person name="Ye F."/>
            <person name="Su P."/>
            <person name="Kiefer A.F."/>
            <person name="Nichols A."/>
            <person name="Cepeda A.J."/>
            <person name="Yan W."/>
            <person name="Fan B."/>
            <person name="Jiang Y."/>
            <person name="Adhikari A."/>
            <person name="Zheng C.-J."/>
            <person name="Schuster L."/>
            <person name="Cowan T.M."/>
            <person name="Smanski M.J."/>
            <person name="Chevrette M.G."/>
            <person name="De Carvalho L.P.S."/>
            <person name="Shen B."/>
        </authorList>
    </citation>
    <scope>NUCLEOTIDE SEQUENCE [LARGE SCALE GENOMIC DNA]</scope>
    <source>
        <strain evidence="1 2">NPDC001166</strain>
    </source>
</reference>
<accession>A0ABV1UE03</accession>
<name>A0ABV1UE03_9ACTN</name>
<sequence>MTHYPGLLRIAPLQEETTSSLICRIASRYGLKAKALQRPGLAPVGDE</sequence>
<comment type="caution">
    <text evidence="1">The sequence shown here is derived from an EMBL/GenBank/DDBJ whole genome shotgun (WGS) entry which is preliminary data.</text>
</comment>
<keyword evidence="2" id="KW-1185">Reference proteome</keyword>
<protein>
    <submittedName>
        <fullName evidence="1">Uncharacterized protein</fullName>
    </submittedName>
</protein>
<gene>
    <name evidence="1" type="ORF">ABT272_29975</name>
</gene>
<proteinExistence type="predicted"/>
<dbReference type="Proteomes" id="UP001470023">
    <property type="component" value="Unassembled WGS sequence"/>
</dbReference>
<evidence type="ECO:0000313" key="2">
    <source>
        <dbReference type="Proteomes" id="UP001470023"/>
    </source>
</evidence>